<keyword evidence="2" id="KW-1185">Reference proteome</keyword>
<sequence length="29" mass="3443">PWLIRGDEWYQGLLRRLQPKSTTCVVLDV</sequence>
<reference evidence="1" key="1">
    <citation type="submission" date="2021-02" db="EMBL/GenBank/DDBJ databases">
        <authorList>
            <person name="Nowell W R."/>
        </authorList>
    </citation>
    <scope>NUCLEOTIDE SEQUENCE</scope>
</reference>
<accession>A0A820MID1</accession>
<dbReference type="EMBL" id="CAJOBG010036233">
    <property type="protein sequence ID" value="CAF4372935.1"/>
    <property type="molecule type" value="Genomic_DNA"/>
</dbReference>
<dbReference type="Proteomes" id="UP000663866">
    <property type="component" value="Unassembled WGS sequence"/>
</dbReference>
<organism evidence="1 2">
    <name type="scientific">Rotaria magnacalcarata</name>
    <dbReference type="NCBI Taxonomy" id="392030"/>
    <lineage>
        <taxon>Eukaryota</taxon>
        <taxon>Metazoa</taxon>
        <taxon>Spiralia</taxon>
        <taxon>Gnathifera</taxon>
        <taxon>Rotifera</taxon>
        <taxon>Eurotatoria</taxon>
        <taxon>Bdelloidea</taxon>
        <taxon>Philodinida</taxon>
        <taxon>Philodinidae</taxon>
        <taxon>Rotaria</taxon>
    </lineage>
</organism>
<dbReference type="AlphaFoldDB" id="A0A820MID1"/>
<name>A0A820MID1_9BILA</name>
<proteinExistence type="predicted"/>
<evidence type="ECO:0000313" key="2">
    <source>
        <dbReference type="Proteomes" id="UP000663866"/>
    </source>
</evidence>
<feature type="non-terminal residue" evidence="1">
    <location>
        <position position="1"/>
    </location>
</feature>
<protein>
    <submittedName>
        <fullName evidence="1">Uncharacterized protein</fullName>
    </submittedName>
</protein>
<evidence type="ECO:0000313" key="1">
    <source>
        <dbReference type="EMBL" id="CAF4372935.1"/>
    </source>
</evidence>
<gene>
    <name evidence="1" type="ORF">OVN521_LOCUS33518</name>
</gene>
<comment type="caution">
    <text evidence="1">The sequence shown here is derived from an EMBL/GenBank/DDBJ whole genome shotgun (WGS) entry which is preliminary data.</text>
</comment>